<evidence type="ECO:0000259" key="7">
    <source>
        <dbReference type="Pfam" id="PF00005"/>
    </source>
</evidence>
<sequence length="46" mass="4767">MEQFLAIRARGITKSFGDVVALDGIDLDVTQGQIHGLVGPNGAGKT</sequence>
<evidence type="ECO:0000256" key="6">
    <source>
        <dbReference type="ARBA" id="ARBA00023251"/>
    </source>
</evidence>
<dbReference type="PANTHER" id="PTHR42711:SF5">
    <property type="entry name" value="ABC TRANSPORTER ATP-BINDING PROTEIN NATA"/>
    <property type="match status" value="1"/>
</dbReference>
<dbReference type="InterPro" id="IPR003439">
    <property type="entry name" value="ABC_transporter-like_ATP-bd"/>
</dbReference>
<reference evidence="8 9" key="1">
    <citation type="submission" date="2024-06" db="EMBL/GenBank/DDBJ databases">
        <title>The Natural Products Discovery Center: Release of the First 8490 Sequenced Strains for Exploring Actinobacteria Biosynthetic Diversity.</title>
        <authorList>
            <person name="Kalkreuter E."/>
            <person name="Kautsar S.A."/>
            <person name="Yang D."/>
            <person name="Bader C.D."/>
            <person name="Teijaro C.N."/>
            <person name="Fluegel L."/>
            <person name="Davis C.M."/>
            <person name="Simpson J.R."/>
            <person name="Lauterbach L."/>
            <person name="Steele A.D."/>
            <person name="Gui C."/>
            <person name="Meng S."/>
            <person name="Li G."/>
            <person name="Viehrig K."/>
            <person name="Ye F."/>
            <person name="Su P."/>
            <person name="Kiefer A.F."/>
            <person name="Nichols A."/>
            <person name="Cepeda A.J."/>
            <person name="Yan W."/>
            <person name="Fan B."/>
            <person name="Jiang Y."/>
            <person name="Adhikari A."/>
            <person name="Zheng C.-J."/>
            <person name="Schuster L."/>
            <person name="Cowan T.M."/>
            <person name="Smanski M.J."/>
            <person name="Chevrette M.G."/>
            <person name="De Carvalho L.P.S."/>
            <person name="Shen B."/>
        </authorList>
    </citation>
    <scope>NUCLEOTIDE SEQUENCE [LARGE SCALE GENOMIC DNA]</scope>
    <source>
        <strain evidence="8 9">NPDC000634</strain>
    </source>
</reference>
<feature type="domain" description="ABC transporter" evidence="7">
    <location>
        <begin position="22"/>
        <end position="46"/>
    </location>
</feature>
<comment type="caution">
    <text evidence="8">The sequence shown here is derived from an EMBL/GenBank/DDBJ whole genome shotgun (WGS) entry which is preliminary data.</text>
</comment>
<organism evidence="8 9">
    <name type="scientific">Streptomyces carpinensis</name>
    <dbReference type="NCBI Taxonomy" id="66369"/>
    <lineage>
        <taxon>Bacteria</taxon>
        <taxon>Bacillati</taxon>
        <taxon>Actinomycetota</taxon>
        <taxon>Actinomycetes</taxon>
        <taxon>Kitasatosporales</taxon>
        <taxon>Streptomycetaceae</taxon>
        <taxon>Streptomyces</taxon>
    </lineage>
</organism>
<dbReference type="SUPFAM" id="SSF52540">
    <property type="entry name" value="P-loop containing nucleoside triphosphate hydrolases"/>
    <property type="match status" value="1"/>
</dbReference>
<evidence type="ECO:0000313" key="9">
    <source>
        <dbReference type="Proteomes" id="UP001458415"/>
    </source>
</evidence>
<protein>
    <submittedName>
        <fullName evidence="8">ATP-binding cassette domain-containing protein</fullName>
    </submittedName>
</protein>
<name>A0ABV1WAY1_9ACTN</name>
<evidence type="ECO:0000256" key="3">
    <source>
        <dbReference type="ARBA" id="ARBA00022448"/>
    </source>
</evidence>
<accession>A0ABV1WAY1</accession>
<comment type="similarity">
    <text evidence="2">Belongs to the ABC transporter superfamily.</text>
</comment>
<dbReference type="PANTHER" id="PTHR42711">
    <property type="entry name" value="ABC TRANSPORTER ATP-BINDING PROTEIN"/>
    <property type="match status" value="1"/>
</dbReference>
<dbReference type="Proteomes" id="UP001458415">
    <property type="component" value="Unassembled WGS sequence"/>
</dbReference>
<evidence type="ECO:0000313" key="8">
    <source>
        <dbReference type="EMBL" id="MER6981305.1"/>
    </source>
</evidence>
<dbReference type="GO" id="GO:0005524">
    <property type="term" value="F:ATP binding"/>
    <property type="evidence" value="ECO:0007669"/>
    <property type="project" value="UniProtKB-KW"/>
</dbReference>
<keyword evidence="9" id="KW-1185">Reference proteome</keyword>
<keyword evidence="5 8" id="KW-0067">ATP-binding</keyword>
<dbReference type="EMBL" id="JBEPCU010000734">
    <property type="protein sequence ID" value="MER6981305.1"/>
    <property type="molecule type" value="Genomic_DNA"/>
</dbReference>
<keyword evidence="3" id="KW-0813">Transport</keyword>
<dbReference type="Pfam" id="PF00005">
    <property type="entry name" value="ABC_tran"/>
    <property type="match status" value="1"/>
</dbReference>
<keyword evidence="6" id="KW-0046">Antibiotic resistance</keyword>
<dbReference type="Gene3D" id="3.40.50.300">
    <property type="entry name" value="P-loop containing nucleotide triphosphate hydrolases"/>
    <property type="match status" value="1"/>
</dbReference>
<proteinExistence type="inferred from homology"/>
<dbReference type="InterPro" id="IPR050763">
    <property type="entry name" value="ABC_transporter_ATP-binding"/>
</dbReference>
<feature type="non-terminal residue" evidence="8">
    <location>
        <position position="46"/>
    </location>
</feature>
<comment type="subcellular location">
    <subcellularLocation>
        <location evidence="1">Cell membrane</location>
        <topology evidence="1">Peripheral membrane protein</topology>
    </subcellularLocation>
</comment>
<dbReference type="InterPro" id="IPR027417">
    <property type="entry name" value="P-loop_NTPase"/>
</dbReference>
<evidence type="ECO:0000256" key="4">
    <source>
        <dbReference type="ARBA" id="ARBA00022741"/>
    </source>
</evidence>
<gene>
    <name evidence="8" type="ORF">ABT317_31115</name>
</gene>
<evidence type="ECO:0000256" key="1">
    <source>
        <dbReference type="ARBA" id="ARBA00004202"/>
    </source>
</evidence>
<evidence type="ECO:0000256" key="2">
    <source>
        <dbReference type="ARBA" id="ARBA00005417"/>
    </source>
</evidence>
<evidence type="ECO:0000256" key="5">
    <source>
        <dbReference type="ARBA" id="ARBA00022840"/>
    </source>
</evidence>
<keyword evidence="4" id="KW-0547">Nucleotide-binding</keyword>